<feature type="chain" id="PRO_5042722959" evidence="6">
    <location>
        <begin position="30"/>
        <end position="280"/>
    </location>
</feature>
<feature type="signal peptide" evidence="6">
    <location>
        <begin position="1"/>
        <end position="29"/>
    </location>
</feature>
<evidence type="ECO:0000256" key="5">
    <source>
        <dbReference type="ARBA" id="ARBA00038515"/>
    </source>
</evidence>
<dbReference type="Proteomes" id="UP000321947">
    <property type="component" value="Unassembled WGS sequence"/>
</dbReference>
<dbReference type="Gene3D" id="3.30.430.20">
    <property type="entry name" value="Gnk2 domain, C-X8-C-X2-C motif"/>
    <property type="match status" value="2"/>
</dbReference>
<organism evidence="9 11">
    <name type="scientific">Cucumis melo var. makuwa</name>
    <name type="common">Oriental melon</name>
    <dbReference type="NCBI Taxonomy" id="1194695"/>
    <lineage>
        <taxon>Eukaryota</taxon>
        <taxon>Viridiplantae</taxon>
        <taxon>Streptophyta</taxon>
        <taxon>Embryophyta</taxon>
        <taxon>Tracheophyta</taxon>
        <taxon>Spermatophyta</taxon>
        <taxon>Magnoliopsida</taxon>
        <taxon>eudicotyledons</taxon>
        <taxon>Gunneridae</taxon>
        <taxon>Pentapetalae</taxon>
        <taxon>rosids</taxon>
        <taxon>fabids</taxon>
        <taxon>Cucurbitales</taxon>
        <taxon>Cucurbitaceae</taxon>
        <taxon>Benincaseae</taxon>
        <taxon>Cucumis</taxon>
    </lineage>
</organism>
<dbReference type="InterPro" id="IPR050581">
    <property type="entry name" value="CRR_secretory_protein"/>
</dbReference>
<keyword evidence="2" id="KW-0964">Secreted</keyword>
<dbReference type="PANTHER" id="PTHR32411:SF51">
    <property type="entry name" value="GNK2-HOMOLOGOUS DOMAIN-CONTAINING PROTEIN"/>
    <property type="match status" value="1"/>
</dbReference>
<dbReference type="EMBL" id="SSTE01007279">
    <property type="protein sequence ID" value="KAA0056893.1"/>
    <property type="molecule type" value="Genomic_DNA"/>
</dbReference>
<dbReference type="PROSITE" id="PS51473">
    <property type="entry name" value="GNK2"/>
    <property type="match status" value="2"/>
</dbReference>
<dbReference type="GO" id="GO:0005576">
    <property type="term" value="C:extracellular region"/>
    <property type="evidence" value="ECO:0007669"/>
    <property type="project" value="UniProtKB-SubCell"/>
</dbReference>
<dbReference type="PANTHER" id="PTHR32411">
    <property type="entry name" value="CYSTEINE-RICH REPEAT SECRETORY PROTEIN 38-RELATED"/>
    <property type="match status" value="1"/>
</dbReference>
<comment type="subcellular location">
    <subcellularLocation>
        <location evidence="1">Secreted</location>
    </subcellularLocation>
</comment>
<dbReference type="OrthoDB" id="1731016at2759"/>
<evidence type="ECO:0000256" key="6">
    <source>
        <dbReference type="SAM" id="SignalP"/>
    </source>
</evidence>
<evidence type="ECO:0000313" key="11">
    <source>
        <dbReference type="Proteomes" id="UP000321947"/>
    </source>
</evidence>
<sequence length="280" mass="31065">MGEAFKFVSTLYLSTTLLLIIFGSFFCCADENLNCAQQCSKSDSFTTENDFKANLKNLLDSLAENGPLFRGFYSTSNGESSNQIFGLVQCRGDVSSINCGSCIKNSSAFALSECPESKDVMIWFRWCFLRYSTDNFIGVLSQTSVAIFNDTNYDDPSLVSYGLSLMSGLASSASYQNLMFQTDVLDAGMKGKRYGMAQCTRDIGGSDCAQCLNSQLATFRTTIGSKKDWEIYGFNCFMWYHDHPFYFNFSTSAGGRWSFPDGGRTICISLAVLMMVLKIL</sequence>
<keyword evidence="4" id="KW-0677">Repeat</keyword>
<comment type="caution">
    <text evidence="9">The sequence shown here is derived from an EMBL/GenBank/DDBJ whole genome shotgun (WGS) entry which is preliminary data.</text>
</comment>
<evidence type="ECO:0000256" key="4">
    <source>
        <dbReference type="ARBA" id="ARBA00022737"/>
    </source>
</evidence>
<evidence type="ECO:0000256" key="2">
    <source>
        <dbReference type="ARBA" id="ARBA00022525"/>
    </source>
</evidence>
<evidence type="ECO:0000313" key="9">
    <source>
        <dbReference type="EMBL" id="TYJ99396.1"/>
    </source>
</evidence>
<comment type="similarity">
    <text evidence="5">Belongs to the cysteine-rich repeat secretory protein family.</text>
</comment>
<feature type="domain" description="Gnk2-homologous" evidence="7">
    <location>
        <begin position="33"/>
        <end position="136"/>
    </location>
</feature>
<dbReference type="Proteomes" id="UP000321393">
    <property type="component" value="Unassembled WGS sequence"/>
</dbReference>
<dbReference type="EMBL" id="SSTD01017768">
    <property type="protein sequence ID" value="TYJ99396.1"/>
    <property type="molecule type" value="Genomic_DNA"/>
</dbReference>
<dbReference type="InterPro" id="IPR038408">
    <property type="entry name" value="GNK2_sf"/>
</dbReference>
<evidence type="ECO:0000313" key="10">
    <source>
        <dbReference type="Proteomes" id="UP000321393"/>
    </source>
</evidence>
<dbReference type="InterPro" id="IPR002902">
    <property type="entry name" value="GNK2"/>
</dbReference>
<dbReference type="AlphaFoldDB" id="A0A5D3BJV1"/>
<dbReference type="Pfam" id="PF01657">
    <property type="entry name" value="Stress-antifung"/>
    <property type="match status" value="2"/>
</dbReference>
<accession>A0A5D3BJV1</accession>
<name>A0A5D3BJV1_CUCMM</name>
<feature type="domain" description="Gnk2-homologous" evidence="7">
    <location>
        <begin position="140"/>
        <end position="245"/>
    </location>
</feature>
<evidence type="ECO:0000256" key="1">
    <source>
        <dbReference type="ARBA" id="ARBA00004613"/>
    </source>
</evidence>
<reference evidence="10 11" key="1">
    <citation type="submission" date="2019-08" db="EMBL/GenBank/DDBJ databases">
        <title>Draft genome sequences of two oriental melons (Cucumis melo L. var makuwa).</title>
        <authorList>
            <person name="Kwon S.-Y."/>
        </authorList>
    </citation>
    <scope>NUCLEOTIDE SEQUENCE [LARGE SCALE GENOMIC DNA]</scope>
    <source>
        <strain evidence="11">cv. Chang Bougi</strain>
        <strain evidence="10">cv. SW 3</strain>
        <tissue evidence="9">Leaf</tissue>
    </source>
</reference>
<proteinExistence type="inferred from homology"/>
<dbReference type="CDD" id="cd23509">
    <property type="entry name" value="Gnk2-like"/>
    <property type="match status" value="2"/>
</dbReference>
<protein>
    <submittedName>
        <fullName evidence="9">Cysteine-rich repeat secretory protein 38-like</fullName>
    </submittedName>
</protein>
<dbReference type="STRING" id="1194695.A0A5D3BJV1"/>
<gene>
    <name evidence="9" type="ORF">E5676_scaffold248G006140</name>
    <name evidence="8" type="ORF">E6C27_scaffold96G00620</name>
</gene>
<keyword evidence="3 6" id="KW-0732">Signal</keyword>
<evidence type="ECO:0000313" key="8">
    <source>
        <dbReference type="EMBL" id="KAA0056893.1"/>
    </source>
</evidence>
<evidence type="ECO:0000256" key="3">
    <source>
        <dbReference type="ARBA" id="ARBA00022729"/>
    </source>
</evidence>
<evidence type="ECO:0000259" key="7">
    <source>
        <dbReference type="PROSITE" id="PS51473"/>
    </source>
</evidence>